<feature type="compositionally biased region" description="Basic and acidic residues" evidence="5">
    <location>
        <begin position="443"/>
        <end position="452"/>
    </location>
</feature>
<feature type="region of interest" description="Disordered" evidence="5">
    <location>
        <begin position="267"/>
        <end position="287"/>
    </location>
</feature>
<dbReference type="FunFam" id="2.10.110.10:FF:000002">
    <property type="entry name" value="LIM domain and actin-binding 1"/>
    <property type="match status" value="1"/>
</dbReference>
<feature type="non-terminal residue" evidence="7">
    <location>
        <position position="678"/>
    </location>
</feature>
<feature type="domain" description="LIM zinc-binding" evidence="6">
    <location>
        <begin position="182"/>
        <end position="242"/>
    </location>
</feature>
<dbReference type="SUPFAM" id="SSF57716">
    <property type="entry name" value="Glucocorticoid receptor-like (DNA-binding domain)"/>
    <property type="match status" value="2"/>
</dbReference>
<protein>
    <submittedName>
        <fullName evidence="7">XIRP2 protein</fullName>
    </submittedName>
</protein>
<dbReference type="PANTHER" id="PTHR24206">
    <property type="entry name" value="OS06G0237300 PROTEIN"/>
    <property type="match status" value="1"/>
</dbReference>
<evidence type="ECO:0000259" key="6">
    <source>
        <dbReference type="PROSITE" id="PS50023"/>
    </source>
</evidence>
<evidence type="ECO:0000256" key="1">
    <source>
        <dbReference type="ARBA" id="ARBA00022723"/>
    </source>
</evidence>
<dbReference type="AlphaFoldDB" id="A0A7K9XD88"/>
<sequence length="678" mass="75942">LDFQETVSLKERMAMYKAAVSERQGSNPFAHTSEKTKFSTVPGGLAAVRKQFEKVQMTSSQKTFAQYQHQHKSVQVTTASLILTNKDSITLCIKYHTVKCRFCAQVSLREQVTHEIKMASTFTQHRDETVINAAQNEELPKTVTQILKQQIERAVQEKAVRSDRDITTPAKEVKKLHIQGNETCRLCQQRVYPMECLVADKQNFHKSCFRCHHCGSQLSLGNYASLHGKIYCKPHFKQLFKSKGNYDEGFGHKPHKELWNSKDQCRSVGNTHAEKSNPINNLSVDPKPITEIDQDLYPGTEGIHPDILDNNLKKSTERGKLKMTWPPSTDDATPKKTFSIEEMAKVNKPKWPPEGFAQEDSSLHTKKLLGNKNDPEKKNAEREQNKNDTVNAQQNQHSSFSSLSEKEGTNICKAKKNEAGNKGKDEEAANVQDKLNKTGGSQNKEESRKDTTEGANVIVHSAGKEREKKINEIEDSEVVQVTNIDDVTAQKNQKEFSLNNNNNNNCATFAHLNTCRQETTLPATSKPTTALSPAIRTVSQHAFAKLENGSGNSEMLEMYESHDSYCSNTVTVSQDEQTSKDKDAVTPNGPAQFNKYATCQKSHTNSTLVSKETTNATFPIDTELVCIGEESKYDKNFNTTLSDTLKTSLLRTDNLFLNCGLIDSVDIAKNSCSPYSKE</sequence>
<feature type="compositionally biased region" description="Basic and acidic residues" evidence="5">
    <location>
        <begin position="373"/>
        <end position="386"/>
    </location>
</feature>
<organism evidence="7 8">
    <name type="scientific">Psophia crepitans</name>
    <name type="common">common trumpeter</name>
    <dbReference type="NCBI Taxonomy" id="54359"/>
    <lineage>
        <taxon>Eukaryota</taxon>
        <taxon>Metazoa</taxon>
        <taxon>Chordata</taxon>
        <taxon>Craniata</taxon>
        <taxon>Vertebrata</taxon>
        <taxon>Euteleostomi</taxon>
        <taxon>Archelosauria</taxon>
        <taxon>Archosauria</taxon>
        <taxon>Dinosauria</taxon>
        <taxon>Saurischia</taxon>
        <taxon>Theropoda</taxon>
        <taxon>Coelurosauria</taxon>
        <taxon>Aves</taxon>
        <taxon>Neognathae</taxon>
        <taxon>Neoaves</taxon>
        <taxon>Gruiformes</taxon>
        <taxon>Psophiidae</taxon>
        <taxon>Psophia</taxon>
    </lineage>
</organism>
<evidence type="ECO:0000256" key="3">
    <source>
        <dbReference type="ARBA" id="ARBA00023038"/>
    </source>
</evidence>
<dbReference type="PROSITE" id="PS50023">
    <property type="entry name" value="LIM_DOMAIN_2"/>
    <property type="match status" value="1"/>
</dbReference>
<dbReference type="Proteomes" id="UP000587472">
    <property type="component" value="Unassembled WGS sequence"/>
</dbReference>
<feature type="compositionally biased region" description="Polar residues" evidence="5">
    <location>
        <begin position="387"/>
        <end position="403"/>
    </location>
</feature>
<keyword evidence="8" id="KW-1185">Reference proteome</keyword>
<evidence type="ECO:0000256" key="5">
    <source>
        <dbReference type="SAM" id="MobiDB-lite"/>
    </source>
</evidence>
<keyword evidence="1 4" id="KW-0479">Metal-binding</keyword>
<dbReference type="EMBL" id="VWZZ01003730">
    <property type="protein sequence ID" value="NXI95189.1"/>
    <property type="molecule type" value="Genomic_DNA"/>
</dbReference>
<accession>A0A7K9XD88</accession>
<keyword evidence="3 4" id="KW-0440">LIM domain</keyword>
<dbReference type="InterPro" id="IPR001781">
    <property type="entry name" value="Znf_LIM"/>
</dbReference>
<gene>
    <name evidence="7" type="primary">Xirp2</name>
    <name evidence="7" type="ORF">PSOCRE_R11469</name>
</gene>
<evidence type="ECO:0000313" key="7">
    <source>
        <dbReference type="EMBL" id="NXI95189.1"/>
    </source>
</evidence>
<feature type="region of interest" description="Disordered" evidence="5">
    <location>
        <begin position="367"/>
        <end position="452"/>
    </location>
</feature>
<reference evidence="7 8" key="1">
    <citation type="submission" date="2019-09" db="EMBL/GenBank/DDBJ databases">
        <title>Bird 10,000 Genomes (B10K) Project - Family phase.</title>
        <authorList>
            <person name="Zhang G."/>
        </authorList>
    </citation>
    <scope>NUCLEOTIDE SEQUENCE [LARGE SCALE GENOMIC DNA]</scope>
    <source>
        <strain evidence="7">B10K-DU-001-60</strain>
        <tissue evidence="7">Muscle</tissue>
    </source>
</reference>
<dbReference type="GO" id="GO:0046872">
    <property type="term" value="F:metal ion binding"/>
    <property type="evidence" value="ECO:0007669"/>
    <property type="project" value="UniProtKB-KW"/>
</dbReference>
<keyword evidence="2 4" id="KW-0862">Zinc</keyword>
<feature type="compositionally biased region" description="Basic and acidic residues" evidence="5">
    <location>
        <begin position="415"/>
        <end position="427"/>
    </location>
</feature>
<dbReference type="Pfam" id="PF00412">
    <property type="entry name" value="LIM"/>
    <property type="match status" value="1"/>
</dbReference>
<dbReference type="PROSITE" id="PS00478">
    <property type="entry name" value="LIM_DOMAIN_1"/>
    <property type="match status" value="1"/>
</dbReference>
<dbReference type="SMART" id="SM00132">
    <property type="entry name" value="LIM"/>
    <property type="match status" value="1"/>
</dbReference>
<feature type="non-terminal residue" evidence="7">
    <location>
        <position position="1"/>
    </location>
</feature>
<name>A0A7K9XD88_9GRUI</name>
<dbReference type="CDD" id="cd09442">
    <property type="entry name" value="LIM_Eplin_like"/>
    <property type="match status" value="1"/>
</dbReference>
<comment type="caution">
    <text evidence="7">The sequence shown here is derived from an EMBL/GenBank/DDBJ whole genome shotgun (WGS) entry which is preliminary data.</text>
</comment>
<evidence type="ECO:0000256" key="2">
    <source>
        <dbReference type="ARBA" id="ARBA00022833"/>
    </source>
</evidence>
<proteinExistence type="predicted"/>
<dbReference type="Gene3D" id="2.10.110.10">
    <property type="entry name" value="Cysteine Rich Protein"/>
    <property type="match status" value="1"/>
</dbReference>
<evidence type="ECO:0000313" key="8">
    <source>
        <dbReference type="Proteomes" id="UP000587472"/>
    </source>
</evidence>
<evidence type="ECO:0000256" key="4">
    <source>
        <dbReference type="PROSITE-ProRule" id="PRU00125"/>
    </source>
</evidence>